<keyword evidence="4" id="KW-1003">Cell membrane</keyword>
<dbReference type="NCBIfam" id="NF047576">
    <property type="entry name" value="opine_ATP_CntF"/>
    <property type="match status" value="1"/>
</dbReference>
<dbReference type="GO" id="GO:0005524">
    <property type="term" value="F:ATP binding"/>
    <property type="evidence" value="ECO:0007669"/>
    <property type="project" value="UniProtKB-KW"/>
</dbReference>
<dbReference type="PANTHER" id="PTHR43297:SF2">
    <property type="entry name" value="DIPEPTIDE TRANSPORT ATP-BINDING PROTEIN DPPD"/>
    <property type="match status" value="1"/>
</dbReference>
<dbReference type="Proteomes" id="UP000092024">
    <property type="component" value="Unassembled WGS sequence"/>
</dbReference>
<evidence type="ECO:0000313" key="10">
    <source>
        <dbReference type="Proteomes" id="UP000092024"/>
    </source>
</evidence>
<dbReference type="PROSITE" id="PS50893">
    <property type="entry name" value="ABC_TRANSPORTER_2"/>
    <property type="match status" value="1"/>
</dbReference>
<dbReference type="InterPro" id="IPR017871">
    <property type="entry name" value="ABC_transporter-like_CS"/>
</dbReference>
<keyword evidence="10" id="KW-1185">Reference proteome</keyword>
<evidence type="ECO:0000256" key="1">
    <source>
        <dbReference type="ARBA" id="ARBA00004202"/>
    </source>
</evidence>
<protein>
    <submittedName>
        <fullName evidence="9">Nickel import ATP-binding protein NikD</fullName>
    </submittedName>
</protein>
<evidence type="ECO:0000256" key="5">
    <source>
        <dbReference type="ARBA" id="ARBA00022741"/>
    </source>
</evidence>
<dbReference type="RefSeq" id="WP_068685871.1">
    <property type="nucleotide sequence ID" value="NZ_LYPA01000070.1"/>
</dbReference>
<dbReference type="EMBL" id="LYPA01000070">
    <property type="protein sequence ID" value="OBR63742.1"/>
    <property type="molecule type" value="Genomic_DNA"/>
</dbReference>
<comment type="subcellular location">
    <subcellularLocation>
        <location evidence="1">Cell membrane</location>
        <topology evidence="1">Peripheral membrane protein</topology>
    </subcellularLocation>
</comment>
<evidence type="ECO:0000259" key="8">
    <source>
        <dbReference type="PROSITE" id="PS50893"/>
    </source>
</evidence>
<sequence length="273" mass="30293">MKDLVVSKLRIWDSRSGAALVEDSSFTVKAGKCLAIVGESGSGKSLTCRAIMRLNKAGLRQSGDIWLGDIKLTALTEKEIRRIRGTKLCLILQNGMRAFDPSSTIGSSVRETLAWHYGWSRSEMIGKMAKAMTAVKLDDYLRILNSYPHQLSGGMLQRMMIALAIVLEPEVVIADEPTTALDTVSQFEVLQQFALLRERLGCTMVFVSHDLGCVKKLADEVLIMKNGVIVEKGAASDIFHAPRHDYTRYLVTAKTSVNQHFRRLMGGDSFVFH</sequence>
<dbReference type="SMART" id="SM00382">
    <property type="entry name" value="AAA"/>
    <property type="match status" value="1"/>
</dbReference>
<dbReference type="GO" id="GO:0016887">
    <property type="term" value="F:ATP hydrolysis activity"/>
    <property type="evidence" value="ECO:0007669"/>
    <property type="project" value="InterPro"/>
</dbReference>
<comment type="similarity">
    <text evidence="2">Belongs to the ABC transporter superfamily.</text>
</comment>
<name>A0A1A5YDT5_9BACL</name>
<evidence type="ECO:0000256" key="3">
    <source>
        <dbReference type="ARBA" id="ARBA00022448"/>
    </source>
</evidence>
<dbReference type="Pfam" id="PF00005">
    <property type="entry name" value="ABC_tran"/>
    <property type="match status" value="1"/>
</dbReference>
<dbReference type="AlphaFoldDB" id="A0A1A5YDT5"/>
<evidence type="ECO:0000256" key="7">
    <source>
        <dbReference type="ARBA" id="ARBA00023136"/>
    </source>
</evidence>
<dbReference type="OrthoDB" id="9802264at2"/>
<dbReference type="NCBIfam" id="NF047578">
    <property type="entry name" value="opine_ATP_CntD"/>
    <property type="match status" value="1"/>
</dbReference>
<keyword evidence="5" id="KW-0547">Nucleotide-binding</keyword>
<organism evidence="9 10">
    <name type="scientific">Paenibacillus oryzae</name>
    <dbReference type="NCBI Taxonomy" id="1844972"/>
    <lineage>
        <taxon>Bacteria</taxon>
        <taxon>Bacillati</taxon>
        <taxon>Bacillota</taxon>
        <taxon>Bacilli</taxon>
        <taxon>Bacillales</taxon>
        <taxon>Paenibacillaceae</taxon>
        <taxon>Paenibacillus</taxon>
    </lineage>
</organism>
<dbReference type="CDD" id="cd03257">
    <property type="entry name" value="ABC_NikE_OppD_transporters"/>
    <property type="match status" value="1"/>
</dbReference>
<dbReference type="PROSITE" id="PS00211">
    <property type="entry name" value="ABC_TRANSPORTER_1"/>
    <property type="match status" value="1"/>
</dbReference>
<gene>
    <name evidence="9" type="ORF">A7K91_08205</name>
</gene>
<keyword evidence="7" id="KW-0472">Membrane</keyword>
<dbReference type="InterPro" id="IPR050388">
    <property type="entry name" value="ABC_Ni/Peptide_Import"/>
</dbReference>
<dbReference type="STRING" id="1844972.A7K91_08205"/>
<feature type="domain" description="ABC transporter" evidence="8">
    <location>
        <begin position="6"/>
        <end position="251"/>
    </location>
</feature>
<dbReference type="PANTHER" id="PTHR43297">
    <property type="entry name" value="OLIGOPEPTIDE TRANSPORT ATP-BINDING PROTEIN APPD"/>
    <property type="match status" value="1"/>
</dbReference>
<comment type="caution">
    <text evidence="9">The sequence shown here is derived from an EMBL/GenBank/DDBJ whole genome shotgun (WGS) entry which is preliminary data.</text>
</comment>
<proteinExistence type="inferred from homology"/>
<reference evidence="9 10" key="1">
    <citation type="submission" date="2016-05" db="EMBL/GenBank/DDBJ databases">
        <title>Paenibacillus oryzae. sp. nov., isolated from the rice root.</title>
        <authorList>
            <person name="Zhang J."/>
            <person name="Zhang X."/>
        </authorList>
    </citation>
    <scope>NUCLEOTIDE SEQUENCE [LARGE SCALE GENOMIC DNA]</scope>
    <source>
        <strain evidence="9 10">1DrF-4</strain>
    </source>
</reference>
<evidence type="ECO:0000256" key="4">
    <source>
        <dbReference type="ARBA" id="ARBA00022475"/>
    </source>
</evidence>
<accession>A0A1A5YDT5</accession>
<keyword evidence="6 9" id="KW-0067">ATP-binding</keyword>
<dbReference type="InterPro" id="IPR003593">
    <property type="entry name" value="AAA+_ATPase"/>
</dbReference>
<keyword evidence="3" id="KW-0813">Transport</keyword>
<dbReference type="Gene3D" id="3.40.50.300">
    <property type="entry name" value="P-loop containing nucleotide triphosphate hydrolases"/>
    <property type="match status" value="1"/>
</dbReference>
<evidence type="ECO:0000256" key="6">
    <source>
        <dbReference type="ARBA" id="ARBA00022840"/>
    </source>
</evidence>
<dbReference type="GO" id="GO:0005886">
    <property type="term" value="C:plasma membrane"/>
    <property type="evidence" value="ECO:0007669"/>
    <property type="project" value="UniProtKB-SubCell"/>
</dbReference>
<dbReference type="SUPFAM" id="SSF52540">
    <property type="entry name" value="P-loop containing nucleoside triphosphate hydrolases"/>
    <property type="match status" value="1"/>
</dbReference>
<dbReference type="InterPro" id="IPR027417">
    <property type="entry name" value="P-loop_NTPase"/>
</dbReference>
<dbReference type="InterPro" id="IPR003439">
    <property type="entry name" value="ABC_transporter-like_ATP-bd"/>
</dbReference>
<evidence type="ECO:0000256" key="2">
    <source>
        <dbReference type="ARBA" id="ARBA00005417"/>
    </source>
</evidence>
<evidence type="ECO:0000313" key="9">
    <source>
        <dbReference type="EMBL" id="OBR63742.1"/>
    </source>
</evidence>